<keyword evidence="9" id="KW-0472">Membrane</keyword>
<evidence type="ECO:0000256" key="10">
    <source>
        <dbReference type="ARBA" id="ARBA00023237"/>
    </source>
</evidence>
<dbReference type="GO" id="GO:0015288">
    <property type="term" value="F:porin activity"/>
    <property type="evidence" value="ECO:0007669"/>
    <property type="project" value="UniProtKB-KW"/>
</dbReference>
<dbReference type="GO" id="GO:0009279">
    <property type="term" value="C:cell outer membrane"/>
    <property type="evidence" value="ECO:0007669"/>
    <property type="project" value="UniProtKB-SubCell"/>
</dbReference>
<keyword evidence="5" id="KW-0812">Transmembrane</keyword>
<evidence type="ECO:0000256" key="3">
    <source>
        <dbReference type="ARBA" id="ARBA00022448"/>
    </source>
</evidence>
<dbReference type="InterPro" id="IPR050298">
    <property type="entry name" value="Gram-neg_bact_OMP"/>
</dbReference>
<proteinExistence type="predicted"/>
<dbReference type="GO" id="GO:0006811">
    <property type="term" value="P:monoatomic ion transport"/>
    <property type="evidence" value="ECO:0007669"/>
    <property type="project" value="UniProtKB-KW"/>
</dbReference>
<accession>A0A4Q7LGA1</accession>
<comment type="subcellular location">
    <subcellularLocation>
        <location evidence="1">Cell outer membrane</location>
        <topology evidence="1">Multi-pass membrane protein</topology>
    </subcellularLocation>
</comment>
<evidence type="ECO:0000256" key="1">
    <source>
        <dbReference type="ARBA" id="ARBA00004571"/>
    </source>
</evidence>
<dbReference type="Gene3D" id="2.40.160.10">
    <property type="entry name" value="Porin"/>
    <property type="match status" value="1"/>
</dbReference>
<keyword evidence="14" id="KW-1185">Reference proteome</keyword>
<dbReference type="Proteomes" id="UP000293433">
    <property type="component" value="Unassembled WGS sequence"/>
</dbReference>
<dbReference type="PANTHER" id="PTHR34501">
    <property type="entry name" value="PROTEIN YDDL-RELATED"/>
    <property type="match status" value="1"/>
</dbReference>
<evidence type="ECO:0000256" key="6">
    <source>
        <dbReference type="ARBA" id="ARBA00022729"/>
    </source>
</evidence>
<evidence type="ECO:0000256" key="11">
    <source>
        <dbReference type="SAM" id="SignalP"/>
    </source>
</evidence>
<keyword evidence="3" id="KW-0813">Transport</keyword>
<gene>
    <name evidence="13" type="ORF">EV685_2694</name>
</gene>
<dbReference type="InterPro" id="IPR033900">
    <property type="entry name" value="Gram_neg_porin_domain"/>
</dbReference>
<keyword evidence="6 11" id="KW-0732">Signal</keyword>
<evidence type="ECO:0000256" key="8">
    <source>
        <dbReference type="ARBA" id="ARBA00023114"/>
    </source>
</evidence>
<organism evidence="13 14">
    <name type="scientific">Sphaerotilus mobilis</name>
    <dbReference type="NCBI Taxonomy" id="47994"/>
    <lineage>
        <taxon>Bacteria</taxon>
        <taxon>Pseudomonadati</taxon>
        <taxon>Pseudomonadota</taxon>
        <taxon>Betaproteobacteria</taxon>
        <taxon>Burkholderiales</taxon>
        <taxon>Sphaerotilaceae</taxon>
        <taxon>Sphaerotilus</taxon>
    </lineage>
</organism>
<evidence type="ECO:0000256" key="7">
    <source>
        <dbReference type="ARBA" id="ARBA00023065"/>
    </source>
</evidence>
<evidence type="ECO:0000256" key="2">
    <source>
        <dbReference type="ARBA" id="ARBA00011233"/>
    </source>
</evidence>
<evidence type="ECO:0000259" key="12">
    <source>
        <dbReference type="Pfam" id="PF13609"/>
    </source>
</evidence>
<keyword evidence="8" id="KW-0626">Porin</keyword>
<dbReference type="Pfam" id="PF13609">
    <property type="entry name" value="Porin_4"/>
    <property type="match status" value="1"/>
</dbReference>
<dbReference type="OrthoDB" id="6975458at2"/>
<name>A0A4Q7LGA1_9BURK</name>
<feature type="chain" id="PRO_5020702789" evidence="11">
    <location>
        <begin position="19"/>
        <end position="412"/>
    </location>
</feature>
<dbReference type="GO" id="GO:0046930">
    <property type="term" value="C:pore complex"/>
    <property type="evidence" value="ECO:0007669"/>
    <property type="project" value="UniProtKB-KW"/>
</dbReference>
<evidence type="ECO:0000313" key="14">
    <source>
        <dbReference type="Proteomes" id="UP000293433"/>
    </source>
</evidence>
<dbReference type="PANTHER" id="PTHR34501:SF9">
    <property type="entry name" value="MAJOR OUTER MEMBRANE PROTEIN P.IA"/>
    <property type="match status" value="1"/>
</dbReference>
<evidence type="ECO:0000256" key="9">
    <source>
        <dbReference type="ARBA" id="ARBA00023136"/>
    </source>
</evidence>
<keyword evidence="4" id="KW-1134">Transmembrane beta strand</keyword>
<dbReference type="CDD" id="cd00342">
    <property type="entry name" value="gram_neg_porins"/>
    <property type="match status" value="1"/>
</dbReference>
<dbReference type="SUPFAM" id="SSF56935">
    <property type="entry name" value="Porins"/>
    <property type="match status" value="1"/>
</dbReference>
<evidence type="ECO:0000256" key="5">
    <source>
        <dbReference type="ARBA" id="ARBA00022692"/>
    </source>
</evidence>
<dbReference type="InterPro" id="IPR023614">
    <property type="entry name" value="Porin_dom_sf"/>
</dbReference>
<comment type="subunit">
    <text evidence="2">Homotrimer.</text>
</comment>
<reference evidence="13 14" key="1">
    <citation type="submission" date="2019-02" db="EMBL/GenBank/DDBJ databases">
        <title>Genomic Encyclopedia of Type Strains, Phase IV (KMG-IV): sequencing the most valuable type-strain genomes for metagenomic binning, comparative biology and taxonomic classification.</title>
        <authorList>
            <person name="Goeker M."/>
        </authorList>
    </citation>
    <scope>NUCLEOTIDE SEQUENCE [LARGE SCALE GENOMIC DNA]</scope>
    <source>
        <strain evidence="13 14">DSM 10617</strain>
    </source>
</reference>
<comment type="caution">
    <text evidence="13">The sequence shown here is derived from an EMBL/GenBank/DDBJ whole genome shotgun (WGS) entry which is preliminary data.</text>
</comment>
<evidence type="ECO:0000313" key="13">
    <source>
        <dbReference type="EMBL" id="RZS53071.1"/>
    </source>
</evidence>
<dbReference type="AlphaFoldDB" id="A0A4Q7LGA1"/>
<feature type="domain" description="Porin" evidence="12">
    <location>
        <begin position="9"/>
        <end position="378"/>
    </location>
</feature>
<sequence>MKKLLLPLALVSAAGVQAQTASTVELYGVADAGLNFVTGTNNTTQRLASGIMDGSRFGLRGNEDFGGGWRALFTLENRFELDDGNLGNRPASGLQAPDRLARADLLGLPGALQPAVTGVAATLASRIGVNTNNALFDRQAFAALVTPVGAVLAGRQYTPAYEVFANFDATKTQSSLSAGQVSAVPAGVEIRMSDSVAYRIQLGGFSAAAMVTFETITPKDANRLVGVNAIYRGTGYSVGFGYNERNNELGDKALKSTVLGATADIGPGTASVLLGQIVDDNPAGLSGISALLQAGGASAAQGNLVQSAYINALRQDARLYNVGYSLKTGDLTSTAAISLFDDQRSSNADVMSYGVTWTYALTKRTDINLVLAHFDNKDLAQAAPGGAGFLGGFTKSAGTDSNNVAIGLRHRF</sequence>
<feature type="signal peptide" evidence="11">
    <location>
        <begin position="1"/>
        <end position="18"/>
    </location>
</feature>
<keyword evidence="7" id="KW-0406">Ion transport</keyword>
<dbReference type="EMBL" id="SGWV01000010">
    <property type="protein sequence ID" value="RZS53071.1"/>
    <property type="molecule type" value="Genomic_DNA"/>
</dbReference>
<dbReference type="RefSeq" id="WP_130482542.1">
    <property type="nucleotide sequence ID" value="NZ_SGWV01000010.1"/>
</dbReference>
<evidence type="ECO:0000256" key="4">
    <source>
        <dbReference type="ARBA" id="ARBA00022452"/>
    </source>
</evidence>
<keyword evidence="10" id="KW-0998">Cell outer membrane</keyword>
<protein>
    <submittedName>
        <fullName evidence="13">Putative porin</fullName>
    </submittedName>
</protein>